<name>A0A7X1ZDF0_9PROT</name>
<dbReference type="OrthoDB" id="5769175at2"/>
<feature type="compositionally biased region" description="Low complexity" evidence="1">
    <location>
        <begin position="239"/>
        <end position="279"/>
    </location>
</feature>
<keyword evidence="3" id="KW-1185">Reference proteome</keyword>
<reference evidence="2 3" key="1">
    <citation type="submission" date="2019-10" db="EMBL/GenBank/DDBJ databases">
        <title>Draft whole-genome sequence of the purple nonsulfur photosynthetic bacterium Roseospira navarrensis DSM 15114.</title>
        <authorList>
            <person name="Kyndt J.A."/>
            <person name="Meyer T.E."/>
        </authorList>
    </citation>
    <scope>NUCLEOTIDE SEQUENCE [LARGE SCALE GENOMIC DNA]</scope>
    <source>
        <strain evidence="2 3">DSM 15114</strain>
    </source>
</reference>
<organism evidence="2 3">
    <name type="scientific">Roseospira navarrensis</name>
    <dbReference type="NCBI Taxonomy" id="140058"/>
    <lineage>
        <taxon>Bacteria</taxon>
        <taxon>Pseudomonadati</taxon>
        <taxon>Pseudomonadota</taxon>
        <taxon>Alphaproteobacteria</taxon>
        <taxon>Rhodospirillales</taxon>
        <taxon>Rhodospirillaceae</taxon>
        <taxon>Roseospira</taxon>
    </lineage>
</organism>
<proteinExistence type="predicted"/>
<dbReference type="EMBL" id="WIVE01000003">
    <property type="protein sequence ID" value="MQX35342.1"/>
    <property type="molecule type" value="Genomic_DNA"/>
</dbReference>
<accession>A0A7X1ZDF0</accession>
<dbReference type="Proteomes" id="UP000434582">
    <property type="component" value="Unassembled WGS sequence"/>
</dbReference>
<feature type="region of interest" description="Disordered" evidence="1">
    <location>
        <begin position="455"/>
        <end position="485"/>
    </location>
</feature>
<sequence>MSIDAVGSDHAAPALREAPRPMYEGQPYYTFDDVVESFSFWDVLDIFNPLQHIPLVSTLYRELTGDEIGGFARIAGGALYGGGAIGAAVGVANMAFDAITDGGPAQIARGAFDTVFGDDPPASGPAIGTDAAGATTLAAAPLGGSLLTDGTPGGGASAGGGRFAPGSLLMASLARAPDLPGQTAGGGLPNGPLAGDMLTGPAAVAGTTPRPEAVGGDVLTLNTAQASALAAFVAQQSGGARGADPAGRTAGTTAAAAAAGPDGVARPGLAAAPSPSSSPDGQSQDMHQNPDFSDRPDDRDTRQQAAALAMPPEIQRGREAHQALLAEARAAMGAPEAAGALAGQMVPQMAGQAGGAPAPTDSRRTGMTLADYRANPNRRAEGQPRPFGTTAPAGGGRAVSGVLPDAATMAGLMERGETLATAVARQGERTTASVQPPVHGAGDLDFRAMPLASERPARPATAATAATTPMAPASGRPVAAQPWFSDRVMDAMRRYDATRDDGRAPAT</sequence>
<protein>
    <submittedName>
        <fullName evidence="2">Uncharacterized protein</fullName>
    </submittedName>
</protein>
<evidence type="ECO:0000313" key="2">
    <source>
        <dbReference type="EMBL" id="MQX35342.1"/>
    </source>
</evidence>
<feature type="compositionally biased region" description="Polar residues" evidence="1">
    <location>
        <begin position="280"/>
        <end position="291"/>
    </location>
</feature>
<comment type="caution">
    <text evidence="2">The sequence shown here is derived from an EMBL/GenBank/DDBJ whole genome shotgun (WGS) entry which is preliminary data.</text>
</comment>
<feature type="region of interest" description="Disordered" evidence="1">
    <location>
        <begin position="239"/>
        <end position="315"/>
    </location>
</feature>
<feature type="compositionally biased region" description="Basic and acidic residues" evidence="1">
    <location>
        <begin position="292"/>
        <end position="302"/>
    </location>
</feature>
<feature type="compositionally biased region" description="Low complexity" evidence="1">
    <location>
        <begin position="458"/>
        <end position="473"/>
    </location>
</feature>
<dbReference type="AlphaFoldDB" id="A0A7X1ZDF0"/>
<evidence type="ECO:0000313" key="3">
    <source>
        <dbReference type="Proteomes" id="UP000434582"/>
    </source>
</evidence>
<gene>
    <name evidence="2" type="ORF">GHC57_02305</name>
</gene>
<evidence type="ECO:0000256" key="1">
    <source>
        <dbReference type="SAM" id="MobiDB-lite"/>
    </source>
</evidence>
<feature type="region of interest" description="Disordered" evidence="1">
    <location>
        <begin position="376"/>
        <end position="399"/>
    </location>
</feature>
<dbReference type="RefSeq" id="WP_153340737.1">
    <property type="nucleotide sequence ID" value="NZ_WIVE01000003.1"/>
</dbReference>